<dbReference type="GO" id="GO:0009404">
    <property type="term" value="P:toxin metabolic process"/>
    <property type="evidence" value="ECO:0007669"/>
    <property type="project" value="UniProtKB-UniRule"/>
</dbReference>
<evidence type="ECO:0000256" key="2">
    <source>
        <dbReference type="RuleBase" id="RU368102"/>
    </source>
</evidence>
<comment type="subcellular location">
    <subcellularLocation>
        <location evidence="2">Cytoplasm</location>
    </subcellularLocation>
</comment>
<comment type="similarity">
    <text evidence="1 2">Belongs to the RTX toxin acyltransferase family.</text>
</comment>
<evidence type="ECO:0000313" key="4">
    <source>
        <dbReference type="Proteomes" id="UP000436694"/>
    </source>
</evidence>
<dbReference type="Pfam" id="PF02794">
    <property type="entry name" value="HlyC"/>
    <property type="match status" value="1"/>
</dbReference>
<evidence type="ECO:0000256" key="1">
    <source>
        <dbReference type="ARBA" id="ARBA00005686"/>
    </source>
</evidence>
<keyword evidence="4" id="KW-1185">Reference proteome</keyword>
<sequence length="128" mass="14368">MKAREDDVPVDVPDARTFGSTLGNAVWLMSLDNAFRDLPLSCLEARVSTPILLRHFKLYSKEGQPVAFLTWASVSDYVRDRIEAGGQGLSLDEWRSGQNIVVVDVVSPFNPRNVIEEKFWQGVKSSQE</sequence>
<dbReference type="EMBL" id="WIXK01000013">
    <property type="protein sequence ID" value="MQY44319.1"/>
    <property type="molecule type" value="Genomic_DNA"/>
</dbReference>
<dbReference type="AlphaFoldDB" id="A0A844ANY7"/>
<dbReference type="Proteomes" id="UP000436694">
    <property type="component" value="Unassembled WGS sequence"/>
</dbReference>
<keyword evidence="2" id="KW-0963">Cytoplasm</keyword>
<accession>A0A844ANY7</accession>
<dbReference type="GO" id="GO:0031640">
    <property type="term" value="P:killing of cells of another organism"/>
    <property type="evidence" value="ECO:0007669"/>
    <property type="project" value="UniProtKB-KW"/>
</dbReference>
<name>A0A844ANY7_9RHOB</name>
<dbReference type="GO" id="GO:0005737">
    <property type="term" value="C:cytoplasm"/>
    <property type="evidence" value="ECO:0007669"/>
    <property type="project" value="UniProtKB-SubCell"/>
</dbReference>
<gene>
    <name evidence="3" type="ORF">GG681_16865</name>
</gene>
<keyword evidence="2" id="KW-0204">Cytolysis</keyword>
<dbReference type="RefSeq" id="WP_153549216.1">
    <property type="nucleotide sequence ID" value="NZ_WIXK01000013.1"/>
</dbReference>
<dbReference type="GO" id="GO:0016746">
    <property type="term" value="F:acyltransferase activity"/>
    <property type="evidence" value="ECO:0007669"/>
    <property type="project" value="UniProtKB-UniRule"/>
</dbReference>
<proteinExistence type="inferred from homology"/>
<dbReference type="InterPro" id="IPR003996">
    <property type="entry name" value="RTX_toxin-activating_protC_bac"/>
</dbReference>
<organism evidence="3 4">
    <name type="scientific">Tritonibacter aquimaris</name>
    <dbReference type="NCBI Taxonomy" id="2663379"/>
    <lineage>
        <taxon>Bacteria</taxon>
        <taxon>Pseudomonadati</taxon>
        <taxon>Pseudomonadota</taxon>
        <taxon>Alphaproteobacteria</taxon>
        <taxon>Rhodobacterales</taxon>
        <taxon>Paracoccaceae</taxon>
        <taxon>Tritonibacter</taxon>
    </lineage>
</organism>
<evidence type="ECO:0000313" key="3">
    <source>
        <dbReference type="EMBL" id="MQY44319.1"/>
    </source>
</evidence>
<comment type="function">
    <text evidence="2">Involved in fatty acylation of protoxin at internal lysine residues, thereby converting it to the active toxin.</text>
</comment>
<keyword evidence="2 3" id="KW-0808">Transferase</keyword>
<reference evidence="3 4" key="1">
    <citation type="submission" date="2019-10" db="EMBL/GenBank/DDBJ databases">
        <title>Epibacterium sp. nov., isolated from seawater.</title>
        <authorList>
            <person name="Zhang X."/>
            <person name="Li N."/>
        </authorList>
    </citation>
    <scope>NUCLEOTIDE SEQUENCE [LARGE SCALE GENOMIC DNA]</scope>
    <source>
        <strain evidence="3 4">SM1969</strain>
    </source>
</reference>
<keyword evidence="2 3" id="KW-0012">Acyltransferase</keyword>
<dbReference type="EC" id="2.3.1.-" evidence="2"/>
<comment type="caution">
    <text evidence="3">The sequence shown here is derived from an EMBL/GenBank/DDBJ whole genome shotgun (WGS) entry which is preliminary data.</text>
</comment>
<protein>
    <recommendedName>
        <fullName evidence="2">RTX toxin-activating lysine-acyltransferase</fullName>
        <ecNumber evidence="2">2.3.1.-</ecNumber>
    </recommendedName>
</protein>